<reference evidence="2 3" key="1">
    <citation type="submission" date="2015-05" db="EMBL/GenBank/DDBJ databases">
        <title>Genome sequencing and analysis of members of genus Stenotrophomonas.</title>
        <authorList>
            <person name="Patil P.P."/>
            <person name="Midha S."/>
            <person name="Patil P.B."/>
        </authorList>
    </citation>
    <scope>NUCLEOTIDE SEQUENCE [LARGE SCALE GENOMIC DNA]</scope>
    <source>
        <strain evidence="2 3">DSM 21858</strain>
    </source>
</reference>
<dbReference type="OrthoDB" id="6047591at2"/>
<dbReference type="Proteomes" id="UP000052052">
    <property type="component" value="Unassembled WGS sequence"/>
</dbReference>
<keyword evidence="1" id="KW-0472">Membrane</keyword>
<dbReference type="AlphaFoldDB" id="A0A0R0D062"/>
<dbReference type="EMBL" id="LDJL01000002">
    <property type="protein sequence ID" value="KRG71521.1"/>
    <property type="molecule type" value="Genomic_DNA"/>
</dbReference>
<feature type="transmembrane region" description="Helical" evidence="1">
    <location>
        <begin position="99"/>
        <end position="118"/>
    </location>
</feature>
<dbReference type="PATRIC" id="fig|344882.3.peg.1543"/>
<feature type="transmembrane region" description="Helical" evidence="1">
    <location>
        <begin position="48"/>
        <end position="68"/>
    </location>
</feature>
<keyword evidence="1" id="KW-0812">Transmembrane</keyword>
<evidence type="ECO:0000313" key="2">
    <source>
        <dbReference type="EMBL" id="KRG71521.1"/>
    </source>
</evidence>
<evidence type="ECO:0000256" key="1">
    <source>
        <dbReference type="SAM" id="Phobius"/>
    </source>
</evidence>
<sequence length="138" mass="15443">MSPIRWLWLSARTVACFALAMAVMVAVNLAAAWPADQAGWGQGNARLLFDLGCYLLSGLIAALVFTSLPARPRRWHLFAWLALLLGLALAASWQMRDDWPVWFVIGLLLGMPLQALCLRRWLWPRSRHPPAPWKAAGL</sequence>
<keyword evidence="3" id="KW-1185">Reference proteome</keyword>
<feature type="transmembrane region" description="Helical" evidence="1">
    <location>
        <begin position="75"/>
        <end position="93"/>
    </location>
</feature>
<proteinExistence type="predicted"/>
<comment type="caution">
    <text evidence="2">The sequence shown here is derived from an EMBL/GenBank/DDBJ whole genome shotgun (WGS) entry which is preliminary data.</text>
</comment>
<name>A0A0R0D062_9GAMM</name>
<accession>A0A0R0D062</accession>
<protein>
    <submittedName>
        <fullName evidence="2">Uncharacterized protein</fullName>
    </submittedName>
</protein>
<gene>
    <name evidence="2" type="ORF">ABB29_01725</name>
</gene>
<dbReference type="STRING" id="344882.ABB29_01725"/>
<keyword evidence="1" id="KW-1133">Transmembrane helix</keyword>
<dbReference type="RefSeq" id="WP_057656897.1">
    <property type="nucleotide sequence ID" value="NZ_LDJL01000002.1"/>
</dbReference>
<evidence type="ECO:0000313" key="3">
    <source>
        <dbReference type="Proteomes" id="UP000052052"/>
    </source>
</evidence>
<organism evidence="2 3">
    <name type="scientific">Pseudoxanthomonas dokdonensis</name>
    <dbReference type="NCBI Taxonomy" id="344882"/>
    <lineage>
        <taxon>Bacteria</taxon>
        <taxon>Pseudomonadati</taxon>
        <taxon>Pseudomonadota</taxon>
        <taxon>Gammaproteobacteria</taxon>
        <taxon>Lysobacterales</taxon>
        <taxon>Lysobacteraceae</taxon>
        <taxon>Pseudoxanthomonas</taxon>
    </lineage>
</organism>